<dbReference type="GO" id="GO:0005886">
    <property type="term" value="C:plasma membrane"/>
    <property type="evidence" value="ECO:0007669"/>
    <property type="project" value="UniProtKB-SubCell"/>
</dbReference>
<keyword evidence="9 12" id="KW-0406">Ion transport</keyword>
<keyword evidence="11 12" id="KW-0066">ATP synthesis</keyword>
<evidence type="ECO:0000256" key="3">
    <source>
        <dbReference type="ARBA" id="ARBA00022448"/>
    </source>
</evidence>
<evidence type="ECO:0000313" key="15">
    <source>
        <dbReference type="Proteomes" id="UP001165393"/>
    </source>
</evidence>
<evidence type="ECO:0000256" key="7">
    <source>
        <dbReference type="ARBA" id="ARBA00022781"/>
    </source>
</evidence>
<feature type="transmembrane region" description="Helical" evidence="12">
    <location>
        <begin position="100"/>
        <end position="118"/>
    </location>
</feature>
<evidence type="ECO:0000256" key="5">
    <source>
        <dbReference type="ARBA" id="ARBA00022547"/>
    </source>
</evidence>
<comment type="function">
    <text evidence="12 13">Key component of the proton channel; it plays a direct role in the translocation of protons across the membrane.</text>
</comment>
<evidence type="ECO:0000256" key="9">
    <source>
        <dbReference type="ARBA" id="ARBA00023065"/>
    </source>
</evidence>
<feature type="transmembrane region" description="Helical" evidence="12">
    <location>
        <begin position="225"/>
        <end position="247"/>
    </location>
</feature>
<feature type="transmembrane region" description="Helical" evidence="12">
    <location>
        <begin position="146"/>
        <end position="165"/>
    </location>
</feature>
<feature type="transmembrane region" description="Helical" evidence="12">
    <location>
        <begin position="46"/>
        <end position="64"/>
    </location>
</feature>
<accession>A0AA41W3X7</accession>
<keyword evidence="6 12" id="KW-0812">Transmembrane</keyword>
<dbReference type="PANTHER" id="PTHR42823:SF3">
    <property type="entry name" value="ATP SYNTHASE SUBUNIT A, CHLOROPLASTIC"/>
    <property type="match status" value="1"/>
</dbReference>
<comment type="subcellular location">
    <subcellularLocation>
        <location evidence="12 13">Cell membrane</location>
        <topology evidence="12 13">Multi-pass membrane protein</topology>
    </subcellularLocation>
    <subcellularLocation>
        <location evidence="1">Membrane</location>
        <topology evidence="1">Multi-pass membrane protein</topology>
    </subcellularLocation>
</comment>
<dbReference type="GO" id="GO:0042777">
    <property type="term" value="P:proton motive force-driven plasma membrane ATP synthesis"/>
    <property type="evidence" value="ECO:0007669"/>
    <property type="project" value="TreeGrafter"/>
</dbReference>
<dbReference type="AlphaFoldDB" id="A0AA41W3X7"/>
<organism evidence="14 15">
    <name type="scientific">Echinimonas agarilytica</name>
    <dbReference type="NCBI Taxonomy" id="1215918"/>
    <lineage>
        <taxon>Bacteria</taxon>
        <taxon>Pseudomonadati</taxon>
        <taxon>Pseudomonadota</taxon>
        <taxon>Gammaproteobacteria</taxon>
        <taxon>Alteromonadales</taxon>
        <taxon>Echinimonadaceae</taxon>
        <taxon>Echinimonas</taxon>
    </lineage>
</organism>
<dbReference type="CDD" id="cd00310">
    <property type="entry name" value="ATP-synt_Fo_a_6"/>
    <property type="match status" value="1"/>
</dbReference>
<dbReference type="SUPFAM" id="SSF81336">
    <property type="entry name" value="F1F0 ATP synthase subunit A"/>
    <property type="match status" value="1"/>
</dbReference>
<reference evidence="14 15" key="1">
    <citation type="journal article" date="2013" name="Antonie Van Leeuwenhoek">
        <title>Echinimonas agarilytica gen. nov., sp. nov., a new gammaproteobacterium isolated from the sea urchin Strongylocentrotus intermedius.</title>
        <authorList>
            <person name="Nedashkovskaya O.I."/>
            <person name="Stenkova A.M."/>
            <person name="Zhukova N.V."/>
            <person name="Van Trappen S."/>
            <person name="Lee J.S."/>
            <person name="Kim S.B."/>
        </authorList>
    </citation>
    <scope>NUCLEOTIDE SEQUENCE [LARGE SCALE GENOMIC DNA]</scope>
    <source>
        <strain evidence="14 15">KMM 6351</strain>
    </source>
</reference>
<dbReference type="PROSITE" id="PS00449">
    <property type="entry name" value="ATPASE_A"/>
    <property type="match status" value="1"/>
</dbReference>
<dbReference type="GO" id="GO:0046933">
    <property type="term" value="F:proton-transporting ATP synthase activity, rotational mechanism"/>
    <property type="evidence" value="ECO:0007669"/>
    <property type="project" value="UniProtKB-UniRule"/>
</dbReference>
<keyword evidence="8 12" id="KW-1133">Transmembrane helix</keyword>
<keyword evidence="5 12" id="KW-0138">CF(0)</keyword>
<dbReference type="Pfam" id="PF00119">
    <property type="entry name" value="ATP-synt_A"/>
    <property type="match status" value="1"/>
</dbReference>
<dbReference type="InterPro" id="IPR035908">
    <property type="entry name" value="F0_ATP_A_sf"/>
</dbReference>
<dbReference type="GO" id="GO:0045259">
    <property type="term" value="C:proton-transporting ATP synthase complex"/>
    <property type="evidence" value="ECO:0007669"/>
    <property type="project" value="UniProtKB-KW"/>
</dbReference>
<evidence type="ECO:0000256" key="2">
    <source>
        <dbReference type="ARBA" id="ARBA00006810"/>
    </source>
</evidence>
<dbReference type="Proteomes" id="UP001165393">
    <property type="component" value="Unassembled WGS sequence"/>
</dbReference>
<sequence length="281" mass="31025">MAATGEALTSSEYIKHHLTNLQVCAAENVDAAGHCTGFWTFNVDSLFWSAFLGALFLFIFRSVAKKADTGVPGKLQCFVEMIVEFVDQSVRDTFHGRSRLIAPLALTVFVWVFLMNLMDLIPVDWIPSLATAAGIPYMKVVPSTDLNITFALSLSIFVLILFYTIKVKGFMGLVKELTMHPFNSPNKFVQALFIPVNLLLESVTLIAKPVSLALRLFGNMYAGELIFILIAIMYSAGVLLGGLAGVLQLGWAIFHILVITLQAFIFMMLTIVYLSMASEDH</sequence>
<comment type="caution">
    <text evidence="14">The sequence shown here is derived from an EMBL/GenBank/DDBJ whole genome shotgun (WGS) entry which is preliminary data.</text>
</comment>
<evidence type="ECO:0000256" key="6">
    <source>
        <dbReference type="ARBA" id="ARBA00022692"/>
    </source>
</evidence>
<dbReference type="InterPro" id="IPR023011">
    <property type="entry name" value="ATP_synth_F0_asu_AS"/>
</dbReference>
<dbReference type="NCBIfam" id="NF004477">
    <property type="entry name" value="PRK05815.1-1"/>
    <property type="match status" value="1"/>
</dbReference>
<evidence type="ECO:0000256" key="1">
    <source>
        <dbReference type="ARBA" id="ARBA00004141"/>
    </source>
</evidence>
<evidence type="ECO:0000256" key="10">
    <source>
        <dbReference type="ARBA" id="ARBA00023136"/>
    </source>
</evidence>
<name>A0AA41W3X7_9GAMM</name>
<evidence type="ECO:0000256" key="11">
    <source>
        <dbReference type="ARBA" id="ARBA00023310"/>
    </source>
</evidence>
<evidence type="ECO:0000256" key="4">
    <source>
        <dbReference type="ARBA" id="ARBA00022475"/>
    </source>
</evidence>
<dbReference type="InterPro" id="IPR045082">
    <property type="entry name" value="ATP_syn_F0_a_bact/chloroplast"/>
</dbReference>
<dbReference type="RefSeq" id="WP_251259435.1">
    <property type="nucleotide sequence ID" value="NZ_JAMQGP010000001.1"/>
</dbReference>
<dbReference type="FunFam" id="1.20.120.220:FF:000002">
    <property type="entry name" value="ATP synthase subunit a"/>
    <property type="match status" value="1"/>
</dbReference>
<dbReference type="HAMAP" id="MF_01393">
    <property type="entry name" value="ATP_synth_a_bact"/>
    <property type="match status" value="1"/>
</dbReference>
<dbReference type="Gene3D" id="1.20.120.220">
    <property type="entry name" value="ATP synthase, F0 complex, subunit A"/>
    <property type="match status" value="1"/>
</dbReference>
<dbReference type="EMBL" id="JAMQGP010000001">
    <property type="protein sequence ID" value="MCM2678118.1"/>
    <property type="molecule type" value="Genomic_DNA"/>
</dbReference>
<keyword evidence="10 12" id="KW-0472">Membrane</keyword>
<gene>
    <name evidence="12 14" type="primary">atpB</name>
    <name evidence="14" type="ORF">NAF29_00335</name>
</gene>
<evidence type="ECO:0000256" key="12">
    <source>
        <dbReference type="HAMAP-Rule" id="MF_01393"/>
    </source>
</evidence>
<evidence type="ECO:0000313" key="14">
    <source>
        <dbReference type="EMBL" id="MCM2678118.1"/>
    </source>
</evidence>
<keyword evidence="7 12" id="KW-0375">Hydrogen ion transport</keyword>
<protein>
    <recommendedName>
        <fullName evidence="12 13">ATP synthase subunit a</fullName>
    </recommendedName>
    <alternativeName>
        <fullName evidence="12">ATP synthase F0 sector subunit a</fullName>
    </alternativeName>
    <alternativeName>
        <fullName evidence="12">F-ATPase subunit 6</fullName>
    </alternativeName>
</protein>
<comment type="similarity">
    <text evidence="2 12 13">Belongs to the ATPase A chain family.</text>
</comment>
<keyword evidence="3 12" id="KW-0813">Transport</keyword>
<feature type="transmembrane region" description="Helical" evidence="12">
    <location>
        <begin position="253"/>
        <end position="274"/>
    </location>
</feature>
<dbReference type="InterPro" id="IPR000568">
    <property type="entry name" value="ATP_synth_F0_asu"/>
</dbReference>
<evidence type="ECO:0000256" key="13">
    <source>
        <dbReference type="RuleBase" id="RU000483"/>
    </source>
</evidence>
<evidence type="ECO:0000256" key="8">
    <source>
        <dbReference type="ARBA" id="ARBA00022989"/>
    </source>
</evidence>
<keyword evidence="4 12" id="KW-1003">Cell membrane</keyword>
<dbReference type="NCBIfam" id="TIGR01131">
    <property type="entry name" value="ATP_synt_6_or_A"/>
    <property type="match status" value="1"/>
</dbReference>
<dbReference type="PANTHER" id="PTHR42823">
    <property type="entry name" value="ATP SYNTHASE SUBUNIT A, CHLOROPLASTIC"/>
    <property type="match status" value="1"/>
</dbReference>
<proteinExistence type="inferred from homology"/>
<keyword evidence="15" id="KW-1185">Reference proteome</keyword>